<dbReference type="CDD" id="cd23669">
    <property type="entry name" value="GH55_SacteLam55A-like"/>
    <property type="match status" value="1"/>
</dbReference>
<dbReference type="SUPFAM" id="SSF51126">
    <property type="entry name" value="Pectin lyase-like"/>
    <property type="match status" value="1"/>
</dbReference>
<dbReference type="EMBL" id="KV784359">
    <property type="protein sequence ID" value="OEU15267.1"/>
    <property type="molecule type" value="Genomic_DNA"/>
</dbReference>
<name>A0A1E7FAT9_9STRA</name>
<evidence type="ECO:0000313" key="2">
    <source>
        <dbReference type="Proteomes" id="UP000095751"/>
    </source>
</evidence>
<proteinExistence type="predicted"/>
<dbReference type="Gene3D" id="2.160.20.10">
    <property type="entry name" value="Single-stranded right-handed beta-helix, Pectin lyase-like"/>
    <property type="match status" value="1"/>
</dbReference>
<protein>
    <submittedName>
        <fullName evidence="1">Uncharacterized protein</fullName>
    </submittedName>
</protein>
<keyword evidence="2" id="KW-1185">Reference proteome</keyword>
<dbReference type="Proteomes" id="UP000095751">
    <property type="component" value="Unassembled WGS sequence"/>
</dbReference>
<dbReference type="InterPro" id="IPR011050">
    <property type="entry name" value="Pectin_lyase_fold/virulence"/>
</dbReference>
<accession>A0A1E7FAT9</accession>
<dbReference type="InterPro" id="IPR012334">
    <property type="entry name" value="Pectin_lyas_fold"/>
</dbReference>
<dbReference type="InterPro" id="IPR059186">
    <property type="entry name" value="SACTE_4363"/>
</dbReference>
<sequence length="616" mass="67257">MVFTPDDDIADIKKKIAITEDPITNYIDAQGNTASTYNSDHHFSTKHYALLFAPGEYKDCTFEVGYYVQMLGLGKTVKGEGAVRFTGENSGPFVPALNKDMPETDGGSIPYPGSGLCLDTFWRSAENFSAENIVWAVSQAAPLRNVYVSSDLTFGDGGAYSSGGFLANAEVGGKCNFVANQQWFSRAVDFKGAVEGGAWSTVFAGCTGVNVPKENIEVGDLVSTVEEIPKVRVEKPFIVLNNENGEYELHVPKGTTDPKLTSGSHLDDSNNTVRSFSKVKELTSEIQKALDDGKDIVLCAGIFFLTQPLVVKYTNQVILGLGLATLVAPQDGSPCIRVLANTSGVRIAGLVLEASKQSLSTDKSNNNSDNVRSLLDFGEPYQTDRGDTSNPGAITDLFTRVGGSNLDRSISTDVMVRVLSGNVVGDNLWLWRADHGKLRPGEKPNDENFPRYHQVRIYETVDGIHNKVNECMVNNALVVNGDNVNMYGLFCEHTVQDQMIWKGEHGSVCFYQCELPYDVNTEYDYTGYHVHEDVDHHTGKGLGVYNNFTCFAVHAPSGLKFPEKDNIIIQNPFTRFLNGMGSQVHVLHEGQKKVGKAVTVSNEIARAWVGSGNDHA</sequence>
<organism evidence="1 2">
    <name type="scientific">Fragilariopsis cylindrus CCMP1102</name>
    <dbReference type="NCBI Taxonomy" id="635003"/>
    <lineage>
        <taxon>Eukaryota</taxon>
        <taxon>Sar</taxon>
        <taxon>Stramenopiles</taxon>
        <taxon>Ochrophyta</taxon>
        <taxon>Bacillariophyta</taxon>
        <taxon>Bacillariophyceae</taxon>
        <taxon>Bacillariophycidae</taxon>
        <taxon>Bacillariales</taxon>
        <taxon>Bacillariaceae</taxon>
        <taxon>Fragilariopsis</taxon>
    </lineage>
</organism>
<dbReference type="InParanoid" id="A0A1E7FAT9"/>
<gene>
    <name evidence="1" type="ORF">FRACYDRAFT_187089</name>
</gene>
<dbReference type="AlphaFoldDB" id="A0A1E7FAT9"/>
<evidence type="ECO:0000313" key="1">
    <source>
        <dbReference type="EMBL" id="OEU15267.1"/>
    </source>
</evidence>
<dbReference type="OrthoDB" id="5959761at2759"/>
<reference evidence="1 2" key="1">
    <citation type="submission" date="2016-09" db="EMBL/GenBank/DDBJ databases">
        <title>Extensive genetic diversity and differential bi-allelic expression allows diatom success in the polar Southern Ocean.</title>
        <authorList>
            <consortium name="DOE Joint Genome Institute"/>
            <person name="Mock T."/>
            <person name="Otillar R.P."/>
            <person name="Strauss J."/>
            <person name="Dupont C."/>
            <person name="Frickenhaus S."/>
            <person name="Maumus F."/>
            <person name="Mcmullan M."/>
            <person name="Sanges R."/>
            <person name="Schmutz J."/>
            <person name="Toseland A."/>
            <person name="Valas R."/>
            <person name="Veluchamy A."/>
            <person name="Ward B.J."/>
            <person name="Allen A."/>
            <person name="Barry K."/>
            <person name="Falciatore A."/>
            <person name="Ferrante M."/>
            <person name="Fortunato A.E."/>
            <person name="Gloeckner G."/>
            <person name="Gruber A."/>
            <person name="Hipkin R."/>
            <person name="Janech M."/>
            <person name="Kroth P."/>
            <person name="Leese F."/>
            <person name="Lindquist E."/>
            <person name="Lyon B.R."/>
            <person name="Martin J."/>
            <person name="Mayer C."/>
            <person name="Parker M."/>
            <person name="Quesneville H."/>
            <person name="Raymond J."/>
            <person name="Uhlig C."/>
            <person name="Valentin K.U."/>
            <person name="Worden A.Z."/>
            <person name="Armbrust E.V."/>
            <person name="Bowler C."/>
            <person name="Green B."/>
            <person name="Moulton V."/>
            <person name="Van Oosterhout C."/>
            <person name="Grigoriev I."/>
        </authorList>
    </citation>
    <scope>NUCLEOTIDE SEQUENCE [LARGE SCALE GENOMIC DNA]</scope>
    <source>
        <strain evidence="1 2">CCMP1102</strain>
    </source>
</reference>
<dbReference type="KEGG" id="fcy:FRACYDRAFT_187089"/>